<evidence type="ECO:0000313" key="2">
    <source>
        <dbReference type="EMBL" id="NYE50893.1"/>
    </source>
</evidence>
<gene>
    <name evidence="2" type="ORF">HDA32_006013</name>
</gene>
<dbReference type="Proteomes" id="UP000589036">
    <property type="component" value="Unassembled WGS sequence"/>
</dbReference>
<reference evidence="2 3" key="1">
    <citation type="submission" date="2020-07" db="EMBL/GenBank/DDBJ databases">
        <title>Sequencing the genomes of 1000 actinobacteria strains.</title>
        <authorList>
            <person name="Klenk H.-P."/>
        </authorList>
    </citation>
    <scope>NUCLEOTIDE SEQUENCE [LARGE SCALE GENOMIC DNA]</scope>
    <source>
        <strain evidence="2 3">CXB654</strain>
    </source>
</reference>
<dbReference type="AlphaFoldDB" id="A0A852U7N9"/>
<name>A0A852U7N9_9ACTN</name>
<dbReference type="RefSeq" id="WP_179646300.1">
    <property type="nucleotide sequence ID" value="NZ_BAAAYY010000005.1"/>
</dbReference>
<dbReference type="Pfam" id="PF04149">
    <property type="entry name" value="DUF397"/>
    <property type="match status" value="1"/>
</dbReference>
<dbReference type="InterPro" id="IPR007278">
    <property type="entry name" value="DUF397"/>
</dbReference>
<accession>A0A852U7N9</accession>
<organism evidence="2 3">
    <name type="scientific">Spinactinospora alkalitolerans</name>
    <dbReference type="NCBI Taxonomy" id="687207"/>
    <lineage>
        <taxon>Bacteria</taxon>
        <taxon>Bacillati</taxon>
        <taxon>Actinomycetota</taxon>
        <taxon>Actinomycetes</taxon>
        <taxon>Streptosporangiales</taxon>
        <taxon>Nocardiopsidaceae</taxon>
        <taxon>Spinactinospora</taxon>
    </lineage>
</organism>
<proteinExistence type="predicted"/>
<sequence>MTNLFPNDSLQFCKSSYSDRNNCVEVARFEHGAAVRDSKKPECGHLAFAATEWQAFISDLKNGAL</sequence>
<comment type="caution">
    <text evidence="2">The sequence shown here is derived from an EMBL/GenBank/DDBJ whole genome shotgun (WGS) entry which is preliminary data.</text>
</comment>
<dbReference type="EMBL" id="JACCCC010000001">
    <property type="protein sequence ID" value="NYE50893.1"/>
    <property type="molecule type" value="Genomic_DNA"/>
</dbReference>
<evidence type="ECO:0000313" key="3">
    <source>
        <dbReference type="Proteomes" id="UP000589036"/>
    </source>
</evidence>
<keyword evidence="3" id="KW-1185">Reference proteome</keyword>
<protein>
    <recommendedName>
        <fullName evidence="1">DUF397 domain-containing protein</fullName>
    </recommendedName>
</protein>
<feature type="domain" description="DUF397" evidence="1">
    <location>
        <begin position="11"/>
        <end position="61"/>
    </location>
</feature>
<evidence type="ECO:0000259" key="1">
    <source>
        <dbReference type="Pfam" id="PF04149"/>
    </source>
</evidence>